<name>A0A1G8ZPW5_9FLAO</name>
<organism evidence="2 3">
    <name type="scientific">Flavobacterium noncentrifugens</name>
    <dbReference type="NCBI Taxonomy" id="1128970"/>
    <lineage>
        <taxon>Bacteria</taxon>
        <taxon>Pseudomonadati</taxon>
        <taxon>Bacteroidota</taxon>
        <taxon>Flavobacteriia</taxon>
        <taxon>Flavobacteriales</taxon>
        <taxon>Flavobacteriaceae</taxon>
        <taxon>Flavobacterium</taxon>
    </lineage>
</organism>
<dbReference type="AlphaFoldDB" id="A0A1G8ZPW5"/>
<evidence type="ECO:0008006" key="4">
    <source>
        <dbReference type="Google" id="ProtNLM"/>
    </source>
</evidence>
<dbReference type="OrthoDB" id="997115at2"/>
<evidence type="ECO:0000256" key="1">
    <source>
        <dbReference type="SAM" id="SignalP"/>
    </source>
</evidence>
<dbReference type="STRING" id="1128970.SAMN04487935_2690"/>
<accession>A0A1G8ZPW5</accession>
<keyword evidence="1" id="KW-0732">Signal</keyword>
<reference evidence="2 3" key="1">
    <citation type="submission" date="2016-10" db="EMBL/GenBank/DDBJ databases">
        <authorList>
            <person name="de Groot N.N."/>
        </authorList>
    </citation>
    <scope>NUCLEOTIDE SEQUENCE [LARGE SCALE GENOMIC DNA]</scope>
    <source>
        <strain evidence="2 3">CGMCC 1.10076</strain>
    </source>
</reference>
<proteinExistence type="predicted"/>
<dbReference type="Pfam" id="PF20365">
    <property type="entry name" value="DUF6660"/>
    <property type="match status" value="1"/>
</dbReference>
<dbReference type="InterPro" id="IPR046601">
    <property type="entry name" value="DUF6660"/>
</dbReference>
<dbReference type="Proteomes" id="UP000199580">
    <property type="component" value="Unassembled WGS sequence"/>
</dbReference>
<dbReference type="RefSeq" id="WP_091396493.1">
    <property type="nucleotide sequence ID" value="NZ_BKAI01000008.1"/>
</dbReference>
<dbReference type="EMBL" id="FNEZ01000004">
    <property type="protein sequence ID" value="SDK17063.1"/>
    <property type="molecule type" value="Genomic_DNA"/>
</dbReference>
<feature type="signal peptide" evidence="1">
    <location>
        <begin position="1"/>
        <end position="21"/>
    </location>
</feature>
<protein>
    <recommendedName>
        <fullName evidence="4">Lipoprotein</fullName>
    </recommendedName>
</protein>
<keyword evidence="3" id="KW-1185">Reference proteome</keyword>
<evidence type="ECO:0000313" key="2">
    <source>
        <dbReference type="EMBL" id="SDK17063.1"/>
    </source>
</evidence>
<dbReference type="PROSITE" id="PS51257">
    <property type="entry name" value="PROKAR_LIPOPROTEIN"/>
    <property type="match status" value="1"/>
</dbReference>
<gene>
    <name evidence="2" type="ORF">SAMN04487935_2690</name>
</gene>
<sequence length="106" mass="11703">MKWIAILLSLYISLLACKPCADGETISGNSQSIALKKATHSHENQEDSCSPFCICSCCGVQIFHFAQPVVYHFATVLPVIKTQIPFYKTSFISGYFGSVWQPPQIA</sequence>
<evidence type="ECO:0000313" key="3">
    <source>
        <dbReference type="Proteomes" id="UP000199580"/>
    </source>
</evidence>
<feature type="chain" id="PRO_5011563478" description="Lipoprotein" evidence="1">
    <location>
        <begin position="22"/>
        <end position="106"/>
    </location>
</feature>